<name>A0A6A6R5S2_9PEZI</name>
<evidence type="ECO:0000313" key="10">
    <source>
        <dbReference type="Proteomes" id="UP000799750"/>
    </source>
</evidence>
<accession>A0A6A6R5S2</accession>
<sequence>MSQTSLKTAAIATALAFATVTSAHYSLVDDYTKEKFFPGFDFFTGPDPTSGFVQYQTLEQSIANQYIGYLNNSIYIGADYTNKTPQGRPSVRVEGKKAYNQGLLVADVLHMPDSTCGSWPALWMFADPWPSMGEIDIVEGVSDQRSNIMTLHTSAGCAVDNASAPLNGGGNVNNNEASFLGHMLTKNCDVGAPGQDKNVGCGIEAPSSIAPPASQRRDTNATAHSGSLPSYGTDFNQAGGGVYAMQWTDKFIAVYFFSHAANETIPKDLLSGNPDPSGWGTPLARFGGDGCDFTKRFKDLKIVINLTFCGQWAGDIWTTGGCAAKTKSATCEAYVENNPDAFSEAYWEIASLKWFEDKDGQ</sequence>
<dbReference type="PROSITE" id="PS51762">
    <property type="entry name" value="GH16_2"/>
    <property type="match status" value="1"/>
</dbReference>
<evidence type="ECO:0000256" key="1">
    <source>
        <dbReference type="ARBA" id="ARBA00000124"/>
    </source>
</evidence>
<dbReference type="Gene3D" id="2.60.120.200">
    <property type="match status" value="1"/>
</dbReference>
<feature type="domain" description="GH16" evidence="8">
    <location>
        <begin position="20"/>
        <end position="321"/>
    </location>
</feature>
<dbReference type="GO" id="GO:0052861">
    <property type="term" value="F:endo-1,3(4)-beta-glucanase activity"/>
    <property type="evidence" value="ECO:0007669"/>
    <property type="project" value="UniProtKB-EC"/>
</dbReference>
<dbReference type="GO" id="GO:0009251">
    <property type="term" value="P:glucan catabolic process"/>
    <property type="evidence" value="ECO:0007669"/>
    <property type="project" value="TreeGrafter"/>
</dbReference>
<feature type="signal peptide" evidence="7">
    <location>
        <begin position="1"/>
        <end position="23"/>
    </location>
</feature>
<evidence type="ECO:0000256" key="3">
    <source>
        <dbReference type="ARBA" id="ARBA00012599"/>
    </source>
</evidence>
<dbReference type="EC" id="3.2.1.6" evidence="3"/>
<evidence type="ECO:0000256" key="2">
    <source>
        <dbReference type="ARBA" id="ARBA00006865"/>
    </source>
</evidence>
<feature type="region of interest" description="Disordered" evidence="6">
    <location>
        <begin position="203"/>
        <end position="227"/>
    </location>
</feature>
<keyword evidence="10" id="KW-1185">Reference proteome</keyword>
<evidence type="ECO:0000256" key="5">
    <source>
        <dbReference type="ARBA" id="ARBA00023295"/>
    </source>
</evidence>
<dbReference type="PANTHER" id="PTHR10963">
    <property type="entry name" value="GLYCOSYL HYDROLASE-RELATED"/>
    <property type="match status" value="1"/>
</dbReference>
<dbReference type="FunFam" id="2.60.120.200:FF:000114">
    <property type="entry name" value="Probable endo-1,3(4)-beta-glucanase NFIA_089530"/>
    <property type="match status" value="1"/>
</dbReference>
<proteinExistence type="inferred from homology"/>
<dbReference type="EMBL" id="MU004183">
    <property type="protein sequence ID" value="KAF2500098.1"/>
    <property type="molecule type" value="Genomic_DNA"/>
</dbReference>
<dbReference type="InterPro" id="IPR000757">
    <property type="entry name" value="Beta-glucanase-like"/>
</dbReference>
<protein>
    <recommendedName>
        <fullName evidence="3">endo-1,3(4)-beta-glucanase</fullName>
        <ecNumber evidence="3">3.2.1.6</ecNumber>
    </recommendedName>
</protein>
<keyword evidence="7" id="KW-0732">Signal</keyword>
<gene>
    <name evidence="9" type="ORF">BU16DRAFT_601746</name>
</gene>
<dbReference type="Proteomes" id="UP000799750">
    <property type="component" value="Unassembled WGS sequence"/>
</dbReference>
<evidence type="ECO:0000259" key="8">
    <source>
        <dbReference type="PROSITE" id="PS51762"/>
    </source>
</evidence>
<dbReference type="Pfam" id="PF26113">
    <property type="entry name" value="GH16_XgeA"/>
    <property type="match status" value="2"/>
</dbReference>
<dbReference type="OrthoDB" id="192832at2759"/>
<dbReference type="InterPro" id="IPR013320">
    <property type="entry name" value="ConA-like_dom_sf"/>
</dbReference>
<dbReference type="SUPFAM" id="SSF49899">
    <property type="entry name" value="Concanavalin A-like lectins/glucanases"/>
    <property type="match status" value="1"/>
</dbReference>
<keyword evidence="4" id="KW-0378">Hydrolase</keyword>
<keyword evidence="5" id="KW-0326">Glycosidase</keyword>
<reference evidence="9" key="1">
    <citation type="journal article" date="2020" name="Stud. Mycol.">
        <title>101 Dothideomycetes genomes: a test case for predicting lifestyles and emergence of pathogens.</title>
        <authorList>
            <person name="Haridas S."/>
            <person name="Albert R."/>
            <person name="Binder M."/>
            <person name="Bloem J."/>
            <person name="Labutti K."/>
            <person name="Salamov A."/>
            <person name="Andreopoulos B."/>
            <person name="Baker S."/>
            <person name="Barry K."/>
            <person name="Bills G."/>
            <person name="Bluhm B."/>
            <person name="Cannon C."/>
            <person name="Castanera R."/>
            <person name="Culley D."/>
            <person name="Daum C."/>
            <person name="Ezra D."/>
            <person name="Gonzalez J."/>
            <person name="Henrissat B."/>
            <person name="Kuo A."/>
            <person name="Liang C."/>
            <person name="Lipzen A."/>
            <person name="Lutzoni F."/>
            <person name="Magnuson J."/>
            <person name="Mondo S."/>
            <person name="Nolan M."/>
            <person name="Ohm R."/>
            <person name="Pangilinan J."/>
            <person name="Park H.-J."/>
            <person name="Ramirez L."/>
            <person name="Alfaro M."/>
            <person name="Sun H."/>
            <person name="Tritt A."/>
            <person name="Yoshinaga Y."/>
            <person name="Zwiers L.-H."/>
            <person name="Turgeon B."/>
            <person name="Goodwin S."/>
            <person name="Spatafora J."/>
            <person name="Crous P."/>
            <person name="Grigoriev I."/>
        </authorList>
    </citation>
    <scope>NUCLEOTIDE SEQUENCE</scope>
    <source>
        <strain evidence="9">CBS 269.34</strain>
    </source>
</reference>
<comment type="catalytic activity">
    <reaction evidence="1">
        <text>Endohydrolysis of (1-&gt;3)- or (1-&gt;4)-linkages in beta-D-glucans when the glucose residue whose reducing group is involved in the linkage to be hydrolyzed is itself substituted at C-3.</text>
        <dbReference type="EC" id="3.2.1.6"/>
    </reaction>
</comment>
<dbReference type="AlphaFoldDB" id="A0A6A6R5S2"/>
<comment type="similarity">
    <text evidence="2">Belongs to the glycosyl hydrolase 16 family.</text>
</comment>
<evidence type="ECO:0000256" key="7">
    <source>
        <dbReference type="SAM" id="SignalP"/>
    </source>
</evidence>
<evidence type="ECO:0000256" key="4">
    <source>
        <dbReference type="ARBA" id="ARBA00022801"/>
    </source>
</evidence>
<feature type="chain" id="PRO_5025554557" description="endo-1,3(4)-beta-glucanase" evidence="7">
    <location>
        <begin position="24"/>
        <end position="361"/>
    </location>
</feature>
<evidence type="ECO:0000256" key="6">
    <source>
        <dbReference type="SAM" id="MobiDB-lite"/>
    </source>
</evidence>
<dbReference type="CDD" id="cd02181">
    <property type="entry name" value="GH16_fungal_Lam16A_glucanase"/>
    <property type="match status" value="1"/>
</dbReference>
<organism evidence="9 10">
    <name type="scientific">Lophium mytilinum</name>
    <dbReference type="NCBI Taxonomy" id="390894"/>
    <lineage>
        <taxon>Eukaryota</taxon>
        <taxon>Fungi</taxon>
        <taxon>Dikarya</taxon>
        <taxon>Ascomycota</taxon>
        <taxon>Pezizomycotina</taxon>
        <taxon>Dothideomycetes</taxon>
        <taxon>Pleosporomycetidae</taxon>
        <taxon>Mytilinidiales</taxon>
        <taxon>Mytilinidiaceae</taxon>
        <taxon>Lophium</taxon>
    </lineage>
</organism>
<dbReference type="InterPro" id="IPR050546">
    <property type="entry name" value="Glycosyl_Hydrlase_16"/>
</dbReference>
<evidence type="ECO:0000313" key="9">
    <source>
        <dbReference type="EMBL" id="KAF2500098.1"/>
    </source>
</evidence>
<dbReference type="PANTHER" id="PTHR10963:SF24">
    <property type="entry name" value="GLYCOSIDASE C21B10.07-RELATED"/>
    <property type="match status" value="1"/>
</dbReference>